<evidence type="ECO:0000256" key="1">
    <source>
        <dbReference type="ARBA" id="ARBA00022729"/>
    </source>
</evidence>
<feature type="domain" description="Glyoxal oxidase N-terminal" evidence="3">
    <location>
        <begin position="47"/>
        <end position="433"/>
    </location>
</feature>
<dbReference type="InterPro" id="IPR009880">
    <property type="entry name" value="Glyoxal_oxidase_N"/>
</dbReference>
<keyword evidence="1 2" id="KW-0732">Signal</keyword>
<comment type="caution">
    <text evidence="5">The sequence shown here is derived from an EMBL/GenBank/DDBJ whole genome shotgun (WGS) entry which is preliminary data.</text>
</comment>
<dbReference type="Gene3D" id="2.60.40.10">
    <property type="entry name" value="Immunoglobulins"/>
    <property type="match status" value="1"/>
</dbReference>
<keyword evidence="6" id="KW-1185">Reference proteome</keyword>
<dbReference type="Gene3D" id="2.130.10.80">
    <property type="entry name" value="Galactose oxidase/kelch, beta-propeller"/>
    <property type="match status" value="1"/>
</dbReference>
<dbReference type="InterPro" id="IPR015202">
    <property type="entry name" value="GO-like_E_set"/>
</dbReference>
<name>A0A7J7C6J6_TRIWF</name>
<dbReference type="Pfam" id="PF07250">
    <property type="entry name" value="Glyoxal_oxid_N"/>
    <property type="match status" value="1"/>
</dbReference>
<sequence>MEPNRVSSLLVLLTVTIISLFCSVVGDQNKLPGKWELVTGNCGISAMHMQLLPDNNVIIFDWTRMGHSNISLPRYAECDNLDCSAHSIEFNPMKNTVRPLYIVTNTWCSSGSLSPHGVLIQTGGTDLGENVTRYFKPFVGGDWIEDPNGLLVPRWYASNQILPNGKIIVVGGRGQFNYEFIPKSKPNYDKLYPLKFLEETMYDPYVQDNLYPFLHLCPDGNLFIFANDRAILLDYVKNRVVRRYSVLPGRVSRNYPSTGSSVLLPLRLSSRSSSLIPDAEVLVCGGSLPNAFNHVENEHIFVGASKTCGRLMITEKNPNWVMEEMPIERIMGDMILLPTGDVLIINGAKKGSAGWDYARDPVLNPLLYHSDFNSDSSRFEVMSSSARPRMYHSTALLIPDGRVLVGGSNTHKTYIFNSLYPTDLSIEAFSPPYLTSKARPRPRINWIKPSEKLVYGRKFSVGVDFGRAEEFNGTLDLTMVAPSFTTHSFSMNQRVLFLALDGVKKKSDGGFVINGNAPETAALAPPGYYLIFVVGDGVPSTAIWVHIHSR</sequence>
<evidence type="ECO:0000259" key="4">
    <source>
        <dbReference type="Pfam" id="PF09118"/>
    </source>
</evidence>
<dbReference type="PANTHER" id="PTHR32208">
    <property type="entry name" value="SECRETED PROTEIN-RELATED"/>
    <property type="match status" value="1"/>
</dbReference>
<gene>
    <name evidence="5" type="ORF">HS088_TW20G00147</name>
</gene>
<dbReference type="AlphaFoldDB" id="A0A7J7C6J6"/>
<dbReference type="InterPro" id="IPR037293">
    <property type="entry name" value="Gal_Oxidase_central_sf"/>
</dbReference>
<dbReference type="OrthoDB" id="2019572at2759"/>
<feature type="chain" id="PRO_5029520069" evidence="2">
    <location>
        <begin position="27"/>
        <end position="550"/>
    </location>
</feature>
<dbReference type="InParanoid" id="A0A7J7C6J6"/>
<proteinExistence type="predicted"/>
<dbReference type="EMBL" id="JAAARO010000020">
    <property type="protein sequence ID" value="KAF5729783.1"/>
    <property type="molecule type" value="Genomic_DNA"/>
</dbReference>
<dbReference type="Pfam" id="PF09118">
    <property type="entry name" value="GO-like_E_set"/>
    <property type="match status" value="1"/>
</dbReference>
<evidence type="ECO:0000313" key="6">
    <source>
        <dbReference type="Proteomes" id="UP000593562"/>
    </source>
</evidence>
<dbReference type="CDD" id="cd02851">
    <property type="entry name" value="E_set_GO_C"/>
    <property type="match status" value="1"/>
</dbReference>
<feature type="domain" description="Galactose oxidase-like Early set" evidence="4">
    <location>
        <begin position="441"/>
        <end position="547"/>
    </location>
</feature>
<protein>
    <submittedName>
        <fullName evidence="5">Galactose oxidase-like</fullName>
    </submittedName>
</protein>
<organism evidence="5 6">
    <name type="scientific">Tripterygium wilfordii</name>
    <name type="common">Thunder God vine</name>
    <dbReference type="NCBI Taxonomy" id="458696"/>
    <lineage>
        <taxon>Eukaryota</taxon>
        <taxon>Viridiplantae</taxon>
        <taxon>Streptophyta</taxon>
        <taxon>Embryophyta</taxon>
        <taxon>Tracheophyta</taxon>
        <taxon>Spermatophyta</taxon>
        <taxon>Magnoliopsida</taxon>
        <taxon>eudicotyledons</taxon>
        <taxon>Gunneridae</taxon>
        <taxon>Pentapetalae</taxon>
        <taxon>rosids</taxon>
        <taxon>fabids</taxon>
        <taxon>Celastrales</taxon>
        <taxon>Celastraceae</taxon>
        <taxon>Tripterygium</taxon>
    </lineage>
</organism>
<feature type="signal peptide" evidence="2">
    <location>
        <begin position="1"/>
        <end position="26"/>
    </location>
</feature>
<dbReference type="InterPro" id="IPR011043">
    <property type="entry name" value="Gal_Oxase/kelch_b-propeller"/>
</dbReference>
<evidence type="ECO:0000313" key="5">
    <source>
        <dbReference type="EMBL" id="KAF5729783.1"/>
    </source>
</evidence>
<dbReference type="InterPro" id="IPR013783">
    <property type="entry name" value="Ig-like_fold"/>
</dbReference>
<evidence type="ECO:0000256" key="2">
    <source>
        <dbReference type="SAM" id="SignalP"/>
    </source>
</evidence>
<dbReference type="Proteomes" id="UP000593562">
    <property type="component" value="Unassembled WGS sequence"/>
</dbReference>
<accession>A0A7J7C6J6</accession>
<evidence type="ECO:0000259" key="3">
    <source>
        <dbReference type="Pfam" id="PF07250"/>
    </source>
</evidence>
<reference evidence="5 6" key="1">
    <citation type="journal article" date="2020" name="Nat. Commun.">
        <title>Genome of Tripterygium wilfordii and identification of cytochrome P450 involved in triptolide biosynthesis.</title>
        <authorList>
            <person name="Tu L."/>
            <person name="Su P."/>
            <person name="Zhang Z."/>
            <person name="Gao L."/>
            <person name="Wang J."/>
            <person name="Hu T."/>
            <person name="Zhou J."/>
            <person name="Zhang Y."/>
            <person name="Zhao Y."/>
            <person name="Liu Y."/>
            <person name="Song Y."/>
            <person name="Tong Y."/>
            <person name="Lu Y."/>
            <person name="Yang J."/>
            <person name="Xu C."/>
            <person name="Jia M."/>
            <person name="Peters R.J."/>
            <person name="Huang L."/>
            <person name="Gao W."/>
        </authorList>
    </citation>
    <scope>NUCLEOTIDE SEQUENCE [LARGE SCALE GENOMIC DNA]</scope>
    <source>
        <strain evidence="6">cv. XIE 37</strain>
        <tissue evidence="5">Leaf</tissue>
    </source>
</reference>
<dbReference type="InterPro" id="IPR014756">
    <property type="entry name" value="Ig_E-set"/>
</dbReference>
<dbReference type="PANTHER" id="PTHR32208:SF58">
    <property type="entry name" value="GALACTOSE OXIDASE-LIKE EARLY SET DOMAIN-CONTAINING PROTEIN"/>
    <property type="match status" value="1"/>
</dbReference>
<dbReference type="SUPFAM" id="SSF81296">
    <property type="entry name" value="E set domains"/>
    <property type="match status" value="1"/>
</dbReference>
<dbReference type="SUPFAM" id="SSF50965">
    <property type="entry name" value="Galactose oxidase, central domain"/>
    <property type="match status" value="1"/>
</dbReference>